<comment type="caution">
    <text evidence="1">The sequence shown here is derived from an EMBL/GenBank/DDBJ whole genome shotgun (WGS) entry which is preliminary data.</text>
</comment>
<gene>
    <name evidence="1" type="ORF">FNK824_LOCUS41200</name>
</gene>
<feature type="non-terminal residue" evidence="1">
    <location>
        <position position="106"/>
    </location>
</feature>
<reference evidence="1" key="1">
    <citation type="submission" date="2021-02" db="EMBL/GenBank/DDBJ databases">
        <authorList>
            <person name="Nowell W R."/>
        </authorList>
    </citation>
    <scope>NUCLEOTIDE SEQUENCE</scope>
</reference>
<dbReference type="Proteomes" id="UP000663874">
    <property type="component" value="Unassembled WGS sequence"/>
</dbReference>
<protein>
    <submittedName>
        <fullName evidence="1">Uncharacterized protein</fullName>
    </submittedName>
</protein>
<sequence>MLPFKTAYQNHSINILVDNARTHNTKEFSLEGFGMKSGTRCAVGHIQYTDEKGQQQTIDCYFTDGKNKGKSKGLLILAEELKIKMPGNVKLEELKRLLSLHTAFQN</sequence>
<evidence type="ECO:0000313" key="1">
    <source>
        <dbReference type="EMBL" id="CAF4317059.1"/>
    </source>
</evidence>
<dbReference type="AlphaFoldDB" id="A0A820IV99"/>
<name>A0A820IV99_9BILA</name>
<organism evidence="1 2">
    <name type="scientific">Rotaria sordida</name>
    <dbReference type="NCBI Taxonomy" id="392033"/>
    <lineage>
        <taxon>Eukaryota</taxon>
        <taxon>Metazoa</taxon>
        <taxon>Spiralia</taxon>
        <taxon>Gnathifera</taxon>
        <taxon>Rotifera</taxon>
        <taxon>Eurotatoria</taxon>
        <taxon>Bdelloidea</taxon>
        <taxon>Philodinida</taxon>
        <taxon>Philodinidae</taxon>
        <taxon>Rotaria</taxon>
    </lineage>
</organism>
<dbReference type="EMBL" id="CAJOBE010038226">
    <property type="protein sequence ID" value="CAF4317059.1"/>
    <property type="molecule type" value="Genomic_DNA"/>
</dbReference>
<proteinExistence type="predicted"/>
<accession>A0A820IV99</accession>
<evidence type="ECO:0000313" key="2">
    <source>
        <dbReference type="Proteomes" id="UP000663874"/>
    </source>
</evidence>